<dbReference type="CDD" id="cd14014">
    <property type="entry name" value="STKc_PknB_like"/>
    <property type="match status" value="1"/>
</dbReference>
<dbReference type="EMBL" id="JADBDZ010000001">
    <property type="protein sequence ID" value="MBE1531799.1"/>
    <property type="molecule type" value="Genomic_DNA"/>
</dbReference>
<gene>
    <name evidence="9" type="ORF">H4W34_001632</name>
</gene>
<evidence type="ECO:0000256" key="6">
    <source>
        <dbReference type="SAM" id="MobiDB-lite"/>
    </source>
</evidence>
<dbReference type="SUPFAM" id="SSF50998">
    <property type="entry name" value="Quinoprotein alcohol dehydrogenase-like"/>
    <property type="match status" value="1"/>
</dbReference>
<evidence type="ECO:0000256" key="2">
    <source>
        <dbReference type="ARBA" id="ARBA00022741"/>
    </source>
</evidence>
<dbReference type="Gene3D" id="1.10.510.10">
    <property type="entry name" value="Transferase(Phosphotransferase) domain 1"/>
    <property type="match status" value="1"/>
</dbReference>
<comment type="caution">
    <text evidence="9">The sequence shown here is derived from an EMBL/GenBank/DDBJ whole genome shotgun (WGS) entry which is preliminary data.</text>
</comment>
<dbReference type="InterPro" id="IPR049052">
    <property type="entry name" value="nSTAND1"/>
</dbReference>
<dbReference type="SMART" id="SM00220">
    <property type="entry name" value="S_TKc"/>
    <property type="match status" value="1"/>
</dbReference>
<dbReference type="InterPro" id="IPR015943">
    <property type="entry name" value="WD40/YVTN_repeat-like_dom_sf"/>
</dbReference>
<accession>A0ABR9JML6</accession>
<keyword evidence="7" id="KW-0472">Membrane</keyword>
<keyword evidence="3" id="KW-0418">Kinase</keyword>
<dbReference type="Gene3D" id="2.130.10.10">
    <property type="entry name" value="YVTN repeat-like/Quinoprotein amine dehydrogenase"/>
    <property type="match status" value="3"/>
</dbReference>
<feature type="domain" description="Protein kinase" evidence="8">
    <location>
        <begin position="24"/>
        <end position="272"/>
    </location>
</feature>
<keyword evidence="5" id="KW-0853">WD repeat</keyword>
<dbReference type="InterPro" id="IPR011009">
    <property type="entry name" value="Kinase-like_dom_sf"/>
</dbReference>
<dbReference type="InterPro" id="IPR008271">
    <property type="entry name" value="Ser/Thr_kinase_AS"/>
</dbReference>
<feature type="region of interest" description="Disordered" evidence="6">
    <location>
        <begin position="894"/>
        <end position="913"/>
    </location>
</feature>
<dbReference type="SUPFAM" id="SSF56112">
    <property type="entry name" value="Protein kinase-like (PK-like)"/>
    <property type="match status" value="1"/>
</dbReference>
<evidence type="ECO:0000256" key="3">
    <source>
        <dbReference type="ARBA" id="ARBA00022777"/>
    </source>
</evidence>
<dbReference type="PROSITE" id="PS00108">
    <property type="entry name" value="PROTEIN_KINASE_ST"/>
    <property type="match status" value="1"/>
</dbReference>
<name>A0ABR9JML6_9ACTN</name>
<sequence>MADRRTATQGSPLLAEDPRRIGDYWLANRLGAGGQGVVYEAYGETGERVAVKAFHERLAGSPRLRAQAGREVAAARRAASFCTARILAADLDGPRPYIVSEFIEGPSLREVVLGSGTYGGDDLLRLATGIATALTAIHQSGVIHRDLKPGNVLIGPEGPRLIDFGIARTDDMTLTAAEGVIGTPGYTAPEVLRGERAAPAADVFAWGVAVVFAATGRSPYGAPNFAASLQRILADDADLTAVDEPLRTHVRRALAVEPGDRPAAPELLLALIGGADAAAMLGEGSRIAASVRPPRTHAPDPSLHDRAERACLDVRADDRPLVPSLLLGLVGADGEARPVPRADLLAAGPAGSAEPLDRILGVFAAAGLIEVSGDVCSFAAPALVHTWPRLRGWISDDREGLRVRDELARGARLWDEHGRKPGDLLQGTALASTAEFATTQRTRVGLGGRAQDFLAASRARERRRLRIRRAAAAATAVFLVLSLIAVGVIESQRRDLERQRDAAWARSVAARAEAVRPDDPRAAMLLSAAAWRIAEVDEARGPVLTARFEQTVAVRELPTAPNYSATNLALGAGGRRLVNIDEHDGRFAEFLDVPSLRERPLDITRAPARALVTAVNAESGLVAYQDGGRSTVWDLEKERPVGAVVPAVLERLPTREIGVSRNFDEPTDPVRLWDLRTGEPVPGPPAGLQAAVGADGGRAAIVIDETHVEVWDLRARRRLATFATQRPIMTGRYDFDLVPPALSRDGTKIAVAFGQGEVGIWNAVTGMQEAVVAGEPRTATLGGVASLAFGSDGRFLLGASRVEGVRLWETGGMSETFAAEAKAGQAAFGPGDRTLVVLDGDQQGAWLRVFDVTRQTRPATVLTYPAANIEEQRGAFSPDGRFFALRDKSSVRTFDVESGDPVGPPVPNKVTGTEPDLLVAFTPDGRHVVDGHRPSGIRLLDPRTGRTTRTLGPAYGGAEPVSSTVSFSRDGERVAYSVDGNRTTLVRDVGSGRLLYRWEPRGADWGMGVMRPDGEGILLVTESVDLVALPGGKRRRLIPDWSSGLVAQSRDGRLLAFRAATTIRLFDMDGGRLLEPSFPLDDGGSAVVSFTPDGRFLVVGDSQGRLHLWDVRTRRPLGGPIALHNGPVLDIAFPGGGARMLTAGTDGTVRETSLDPGDAVREICDRAGGALTEAEWRRYVPDVPYRPACR</sequence>
<keyword evidence="1" id="KW-0808">Transferase</keyword>
<dbReference type="Gene3D" id="3.30.200.20">
    <property type="entry name" value="Phosphorylase Kinase, domain 1"/>
    <property type="match status" value="1"/>
</dbReference>
<feature type="transmembrane region" description="Helical" evidence="7">
    <location>
        <begin position="470"/>
        <end position="489"/>
    </location>
</feature>
<keyword evidence="4" id="KW-0067">ATP-binding</keyword>
<evidence type="ECO:0000313" key="9">
    <source>
        <dbReference type="EMBL" id="MBE1531799.1"/>
    </source>
</evidence>
<dbReference type="PROSITE" id="PS50082">
    <property type="entry name" value="WD_REPEATS_2"/>
    <property type="match status" value="1"/>
</dbReference>
<dbReference type="PANTHER" id="PTHR43289:SF34">
    <property type="entry name" value="SERINE_THREONINE-PROTEIN KINASE YBDM-RELATED"/>
    <property type="match status" value="1"/>
</dbReference>
<dbReference type="PROSITE" id="PS50011">
    <property type="entry name" value="PROTEIN_KINASE_DOM"/>
    <property type="match status" value="1"/>
</dbReference>
<dbReference type="SMART" id="SM00320">
    <property type="entry name" value="WD40"/>
    <property type="match status" value="3"/>
</dbReference>
<evidence type="ECO:0000259" key="8">
    <source>
        <dbReference type="PROSITE" id="PS50011"/>
    </source>
</evidence>
<evidence type="ECO:0000313" key="10">
    <source>
        <dbReference type="Proteomes" id="UP000627838"/>
    </source>
</evidence>
<dbReference type="PANTHER" id="PTHR43289">
    <property type="entry name" value="MITOGEN-ACTIVATED PROTEIN KINASE KINASE KINASE 20-RELATED"/>
    <property type="match status" value="1"/>
</dbReference>
<keyword evidence="7" id="KW-1133">Transmembrane helix</keyword>
<keyword evidence="7" id="KW-0812">Transmembrane</keyword>
<feature type="region of interest" description="Disordered" evidence="6">
    <location>
        <begin position="942"/>
        <end position="966"/>
    </location>
</feature>
<evidence type="ECO:0000256" key="4">
    <source>
        <dbReference type="ARBA" id="ARBA00022840"/>
    </source>
</evidence>
<organism evidence="9 10">
    <name type="scientific">Actinomadura algeriensis</name>
    <dbReference type="NCBI Taxonomy" id="1679523"/>
    <lineage>
        <taxon>Bacteria</taxon>
        <taxon>Bacillati</taxon>
        <taxon>Actinomycetota</taxon>
        <taxon>Actinomycetes</taxon>
        <taxon>Streptosporangiales</taxon>
        <taxon>Thermomonosporaceae</taxon>
        <taxon>Actinomadura</taxon>
    </lineage>
</organism>
<dbReference type="Pfam" id="PF00069">
    <property type="entry name" value="Pkinase"/>
    <property type="match status" value="1"/>
</dbReference>
<protein>
    <submittedName>
        <fullName evidence="9">WD40 repeat protein</fullName>
    </submittedName>
</protein>
<evidence type="ECO:0000256" key="1">
    <source>
        <dbReference type="ARBA" id="ARBA00022679"/>
    </source>
</evidence>
<dbReference type="InterPro" id="IPR000719">
    <property type="entry name" value="Prot_kinase_dom"/>
</dbReference>
<dbReference type="InterPro" id="IPR011047">
    <property type="entry name" value="Quinoprotein_ADH-like_sf"/>
</dbReference>
<keyword evidence="2" id="KW-0547">Nucleotide-binding</keyword>
<proteinExistence type="predicted"/>
<feature type="repeat" description="WD" evidence="5">
    <location>
        <begin position="1088"/>
        <end position="1119"/>
    </location>
</feature>
<dbReference type="RefSeq" id="WP_192758598.1">
    <property type="nucleotide sequence ID" value="NZ_JADBDZ010000001.1"/>
</dbReference>
<reference evidence="9 10" key="1">
    <citation type="submission" date="2020-10" db="EMBL/GenBank/DDBJ databases">
        <title>Sequencing the genomes of 1000 actinobacteria strains.</title>
        <authorList>
            <person name="Klenk H.-P."/>
        </authorList>
    </citation>
    <scope>NUCLEOTIDE SEQUENCE [LARGE SCALE GENOMIC DNA]</scope>
    <source>
        <strain evidence="9 10">DSM 46744</strain>
    </source>
</reference>
<evidence type="ECO:0000256" key="5">
    <source>
        <dbReference type="PROSITE-ProRule" id="PRU00221"/>
    </source>
</evidence>
<dbReference type="Pfam" id="PF00400">
    <property type="entry name" value="WD40"/>
    <property type="match status" value="2"/>
</dbReference>
<evidence type="ECO:0000256" key="7">
    <source>
        <dbReference type="SAM" id="Phobius"/>
    </source>
</evidence>
<dbReference type="Pfam" id="PF20703">
    <property type="entry name" value="nSTAND1"/>
    <property type="match status" value="1"/>
</dbReference>
<dbReference type="InterPro" id="IPR001680">
    <property type="entry name" value="WD40_rpt"/>
</dbReference>
<dbReference type="Proteomes" id="UP000627838">
    <property type="component" value="Unassembled WGS sequence"/>
</dbReference>
<keyword evidence="10" id="KW-1185">Reference proteome</keyword>